<comment type="function">
    <text evidence="2">Converts GTP to 7,8-dihydroneopterin triphosphate.</text>
</comment>
<name>A0A4Q8L6S9_9GAMM</name>
<dbReference type="EC" id="3.5.4.16" evidence="2"/>
<proteinExistence type="inferred from homology"/>
<evidence type="ECO:0000256" key="2">
    <source>
        <dbReference type="HAMAP-Rule" id="MF_01527"/>
    </source>
</evidence>
<keyword evidence="1 2" id="KW-0378">Hydrolase</keyword>
<evidence type="ECO:0000313" key="3">
    <source>
        <dbReference type="EMBL" id="TAA21955.1"/>
    </source>
</evidence>
<protein>
    <recommendedName>
        <fullName evidence="2">GTP cyclohydrolase FolE2</fullName>
        <ecNumber evidence="2">3.5.4.16</ecNumber>
    </recommendedName>
</protein>
<dbReference type="AlphaFoldDB" id="A0A4Q8L6S9"/>
<accession>A0A4Q8L6S9</accession>
<comment type="similarity">
    <text evidence="2">Belongs to the GTP cyclohydrolase IV family.</text>
</comment>
<evidence type="ECO:0000313" key="4">
    <source>
        <dbReference type="Proteomes" id="UP000292627"/>
    </source>
</evidence>
<dbReference type="UniPathway" id="UPA00848">
    <property type="reaction ID" value="UER00151"/>
</dbReference>
<dbReference type="Pfam" id="PF02649">
    <property type="entry name" value="GCHY-1"/>
    <property type="match status" value="1"/>
</dbReference>
<dbReference type="InterPro" id="IPR022838">
    <property type="entry name" value="GTP_cyclohydrolase_FolE2"/>
</dbReference>
<reference evidence="3 4" key="1">
    <citation type="submission" date="2019-02" db="EMBL/GenBank/DDBJ databases">
        <title>WGS of Pseudoxanthomonas species novum from clinical isolates.</title>
        <authorList>
            <person name="Bernier A.-M."/>
            <person name="Bernard K."/>
            <person name="Vachon A."/>
        </authorList>
    </citation>
    <scope>NUCLEOTIDE SEQUENCE [LARGE SCALE GENOMIC DNA]</scope>
    <source>
        <strain evidence="3 4">NML171200</strain>
    </source>
</reference>
<comment type="catalytic activity">
    <reaction evidence="2">
        <text>GTP + H2O = 7,8-dihydroneopterin 3'-triphosphate + formate + H(+)</text>
        <dbReference type="Rhea" id="RHEA:17473"/>
        <dbReference type="ChEBI" id="CHEBI:15377"/>
        <dbReference type="ChEBI" id="CHEBI:15378"/>
        <dbReference type="ChEBI" id="CHEBI:15740"/>
        <dbReference type="ChEBI" id="CHEBI:37565"/>
        <dbReference type="ChEBI" id="CHEBI:58462"/>
        <dbReference type="EC" id="3.5.4.16"/>
    </reaction>
</comment>
<sequence>MSLPLPDVCLDESPSQPAPLSWVGMGGIDLPLRLDEPGCQRLLDARVDAQVDLPDARAKGIHMSRLHRQLDHLGVEAPLGPARVQALLSAMIQSHADCGSRRARVRLDLALPVRRPALRTPGLAGWKTYPVRIAARLDAGGLALRVQVAVTYSSTCPCSAALARAVVADAFLRDFQARGSVDTQEVTRWLSANASLATPHSQRSVAQVAIDVPAEAAGFGLVALIDRVEAALGTPVQTAVKREDEQAFAIANGANLMFVEDAARRILAALEGRYARPGVQVTHAESLHAHDAVSWAGAPLEQAA</sequence>
<organism evidence="3 4">
    <name type="scientific">Pseudoxanthomonas winnipegensis</name>
    <dbReference type="NCBI Taxonomy" id="2480810"/>
    <lineage>
        <taxon>Bacteria</taxon>
        <taxon>Pseudomonadati</taxon>
        <taxon>Pseudomonadota</taxon>
        <taxon>Gammaproteobacteria</taxon>
        <taxon>Lysobacterales</taxon>
        <taxon>Lysobacteraceae</taxon>
        <taxon>Pseudoxanthomonas</taxon>
    </lineage>
</organism>
<dbReference type="InterPro" id="IPR003801">
    <property type="entry name" value="GTP_cyclohydrolase_FolE2/MptA"/>
</dbReference>
<dbReference type="OrthoDB" id="239637at2"/>
<dbReference type="PANTHER" id="PTHR36445:SF1">
    <property type="entry name" value="GTP CYCLOHYDROLASE MPTA"/>
    <property type="match status" value="1"/>
</dbReference>
<dbReference type="NCBIfam" id="NF010200">
    <property type="entry name" value="PRK13674.1-1"/>
    <property type="match status" value="1"/>
</dbReference>
<feature type="site" description="May be catalytically important" evidence="2">
    <location>
        <position position="156"/>
    </location>
</feature>
<dbReference type="PANTHER" id="PTHR36445">
    <property type="entry name" value="GTP CYCLOHYDROLASE MPTA"/>
    <property type="match status" value="1"/>
</dbReference>
<dbReference type="Gene3D" id="3.10.270.10">
    <property type="entry name" value="Urate Oxidase"/>
    <property type="match status" value="1"/>
</dbReference>
<dbReference type="Proteomes" id="UP000292627">
    <property type="component" value="Unassembled WGS sequence"/>
</dbReference>
<dbReference type="GO" id="GO:0046654">
    <property type="term" value="P:tetrahydrofolate biosynthetic process"/>
    <property type="evidence" value="ECO:0007669"/>
    <property type="project" value="UniProtKB-UniRule"/>
</dbReference>
<dbReference type="EMBL" id="SHMC01000007">
    <property type="protein sequence ID" value="TAA21955.1"/>
    <property type="molecule type" value="Genomic_DNA"/>
</dbReference>
<dbReference type="GO" id="GO:0003934">
    <property type="term" value="F:GTP cyclohydrolase I activity"/>
    <property type="evidence" value="ECO:0007669"/>
    <property type="project" value="UniProtKB-UniRule"/>
</dbReference>
<evidence type="ECO:0000256" key="1">
    <source>
        <dbReference type="ARBA" id="ARBA00022801"/>
    </source>
</evidence>
<dbReference type="HAMAP" id="MF_01527_B">
    <property type="entry name" value="GTP_cyclohydrol_B"/>
    <property type="match status" value="1"/>
</dbReference>
<dbReference type="RefSeq" id="WP_130552558.1">
    <property type="nucleotide sequence ID" value="NZ_SHMC01000007.1"/>
</dbReference>
<comment type="pathway">
    <text evidence="2">Cofactor biosynthesis; 7,8-dihydroneopterin triphosphate biosynthesis; 7,8-dihydroneopterin triphosphate from GTP: step 1/1.</text>
</comment>
<gene>
    <name evidence="2" type="primary">folE2</name>
    <name evidence="3" type="ORF">EA660_16525</name>
</gene>
<comment type="caution">
    <text evidence="3">The sequence shown here is derived from an EMBL/GenBank/DDBJ whole genome shotgun (WGS) entry which is preliminary data.</text>
</comment>